<feature type="region of interest" description="Disordered" evidence="1">
    <location>
        <begin position="1"/>
        <end position="62"/>
    </location>
</feature>
<dbReference type="EMBL" id="JACCBU010000001">
    <property type="protein sequence ID" value="NYE73902.1"/>
    <property type="molecule type" value="Genomic_DNA"/>
</dbReference>
<dbReference type="AlphaFoldDB" id="A0A7Y9IBR8"/>
<feature type="compositionally biased region" description="Low complexity" evidence="1">
    <location>
        <begin position="8"/>
        <end position="21"/>
    </location>
</feature>
<dbReference type="Proteomes" id="UP000569914">
    <property type="component" value="Unassembled WGS sequence"/>
</dbReference>
<name>A0A7Y9IBR8_9ACTN</name>
<evidence type="ECO:0000256" key="1">
    <source>
        <dbReference type="SAM" id="MobiDB-lite"/>
    </source>
</evidence>
<sequence>MNDQRRTPSSGQPSEGPSGYSTAETSYGGADAVPDTPDALPNDDNEPPRLRQPEYPDDPDQA</sequence>
<evidence type="ECO:0000313" key="2">
    <source>
        <dbReference type="EMBL" id="NYE73902.1"/>
    </source>
</evidence>
<proteinExistence type="predicted"/>
<keyword evidence="3" id="KW-1185">Reference proteome</keyword>
<protein>
    <submittedName>
        <fullName evidence="2">Uncharacterized protein</fullName>
    </submittedName>
</protein>
<reference evidence="2 3" key="1">
    <citation type="submission" date="2020-07" db="EMBL/GenBank/DDBJ databases">
        <title>Sequencing the genomes of 1000 actinobacteria strains.</title>
        <authorList>
            <person name="Klenk H.-P."/>
        </authorList>
    </citation>
    <scope>NUCLEOTIDE SEQUENCE [LARGE SCALE GENOMIC DNA]</scope>
    <source>
        <strain evidence="2 3">DSM 22083</strain>
    </source>
</reference>
<gene>
    <name evidence="2" type="ORF">BKA15_005231</name>
</gene>
<evidence type="ECO:0000313" key="3">
    <source>
        <dbReference type="Proteomes" id="UP000569914"/>
    </source>
</evidence>
<accession>A0A7Y9IBR8</accession>
<organism evidence="2 3">
    <name type="scientific">Microlunatus parietis</name>
    <dbReference type="NCBI Taxonomy" id="682979"/>
    <lineage>
        <taxon>Bacteria</taxon>
        <taxon>Bacillati</taxon>
        <taxon>Actinomycetota</taxon>
        <taxon>Actinomycetes</taxon>
        <taxon>Propionibacteriales</taxon>
        <taxon>Propionibacteriaceae</taxon>
        <taxon>Microlunatus</taxon>
    </lineage>
</organism>
<comment type="caution">
    <text evidence="2">The sequence shown here is derived from an EMBL/GenBank/DDBJ whole genome shotgun (WGS) entry which is preliminary data.</text>
</comment>
<dbReference type="RefSeq" id="WP_179755767.1">
    <property type="nucleotide sequence ID" value="NZ_JACCBU010000001.1"/>
</dbReference>